<dbReference type="Proteomes" id="UP001432027">
    <property type="component" value="Unassembled WGS sequence"/>
</dbReference>
<accession>A0AAV5SG19</accession>
<evidence type="ECO:0000313" key="1">
    <source>
        <dbReference type="EMBL" id="GMS81993.1"/>
    </source>
</evidence>
<name>A0AAV5SG19_9BILA</name>
<organism evidence="1 2">
    <name type="scientific">Pristionchus entomophagus</name>
    <dbReference type="NCBI Taxonomy" id="358040"/>
    <lineage>
        <taxon>Eukaryota</taxon>
        <taxon>Metazoa</taxon>
        <taxon>Ecdysozoa</taxon>
        <taxon>Nematoda</taxon>
        <taxon>Chromadorea</taxon>
        <taxon>Rhabditida</taxon>
        <taxon>Rhabditina</taxon>
        <taxon>Diplogasteromorpha</taxon>
        <taxon>Diplogasteroidea</taxon>
        <taxon>Neodiplogasteridae</taxon>
        <taxon>Pristionchus</taxon>
    </lineage>
</organism>
<comment type="caution">
    <text evidence="1">The sequence shown here is derived from an EMBL/GenBank/DDBJ whole genome shotgun (WGS) entry which is preliminary data.</text>
</comment>
<gene>
    <name evidence="1" type="ORF">PENTCL1PPCAC_4168</name>
</gene>
<proteinExistence type="predicted"/>
<evidence type="ECO:0000313" key="2">
    <source>
        <dbReference type="Proteomes" id="UP001432027"/>
    </source>
</evidence>
<keyword evidence="2" id="KW-1185">Reference proteome</keyword>
<protein>
    <recommendedName>
        <fullName evidence="3">Ribosomal protein</fullName>
    </recommendedName>
</protein>
<evidence type="ECO:0008006" key="3">
    <source>
        <dbReference type="Google" id="ProtNLM"/>
    </source>
</evidence>
<sequence>MVIKSLRSSRSSLSSVLELGHVSGAAGRVHRHGRSHRTGVVGWWHLIIGRGRRRHVGCGHVAGRGRLLVGHRGRRRWRRGRWWHILRRRRRHVMIYRLVTDANAWSRFGAFGSEQTERISQSEEVCRGYREQRREYKNLHRVEISIQSSNHSTALPIYTPGLLADYCV</sequence>
<dbReference type="EMBL" id="BTSX01000001">
    <property type="protein sequence ID" value="GMS81993.1"/>
    <property type="molecule type" value="Genomic_DNA"/>
</dbReference>
<dbReference type="AlphaFoldDB" id="A0AAV5SG19"/>
<reference evidence="1" key="1">
    <citation type="submission" date="2023-10" db="EMBL/GenBank/DDBJ databases">
        <title>Genome assembly of Pristionchus species.</title>
        <authorList>
            <person name="Yoshida K."/>
            <person name="Sommer R.J."/>
        </authorList>
    </citation>
    <scope>NUCLEOTIDE SEQUENCE</scope>
    <source>
        <strain evidence="1">RS0144</strain>
    </source>
</reference>